<accession>A0A976YGV4</accession>
<proteinExistence type="evidence at transcript level"/>
<dbReference type="InterPro" id="IPR035965">
    <property type="entry name" value="PAS-like_dom_sf"/>
</dbReference>
<keyword evidence="2" id="KW-0677">Repeat</keyword>
<dbReference type="GO" id="GO:0005667">
    <property type="term" value="C:transcription regulator complex"/>
    <property type="evidence" value="ECO:0007669"/>
    <property type="project" value="InterPro"/>
</dbReference>
<gene>
    <name evidence="10" type="primary">arnt</name>
</gene>
<feature type="region of interest" description="Disordered" evidence="7">
    <location>
        <begin position="567"/>
        <end position="619"/>
    </location>
</feature>
<dbReference type="AlphaFoldDB" id="A0A976YGV4"/>
<dbReference type="InterPro" id="IPR036638">
    <property type="entry name" value="HLH_DNA-bd_sf"/>
</dbReference>
<dbReference type="SUPFAM" id="SSF55785">
    <property type="entry name" value="PYP-like sensor domain (PAS domain)"/>
    <property type="match status" value="2"/>
</dbReference>
<evidence type="ECO:0000259" key="8">
    <source>
        <dbReference type="PROSITE" id="PS50112"/>
    </source>
</evidence>
<sequence>MMYQTSQLNSQSQPMQQAGLMSANQGLIPQHPIMQINSNYPTDLQISDIDKEKEKQARENHCEIERRRRVKMAAYFNELCLMVPTCNNLQRKPDKLTILRMASSHMRNLRQANANSISPSMSDSSYKPSFLTDQELKHLILEAADGFLFVAQCDTGNIIFVSEAVQPVLSYMPTEWTNRSLFEFVHPDDLEKVKDQLSTQENSINTTGRVLDLKTGTVKKEGHPNSMRSHIGARRSFICRVRLGHSKPAYIDGMSYATGSGVWSTSSRSNRNINQIQSEDKLGNGYAVLHVTGYTKIWPPNSSAHQSNNNQNLIDHGLYNSYAGHHGLMGSHLDEQTNFHLIAIARLQMTSTPNDLINNSNLEFVTRHDQNGLITFVDQRVTQILGYQPNDLLKKYLSDFSILQDQQMIKDQLKQIFETKQIQPVQMTIHLMSQSSPPQSSPDSSQNQNVLIFKTSAYAFCNPCNEQFEFIVCTHTCQNVPSNDMSQNSSLYPQTLANNASMHDLNQYQSYHNMPQYQSNIPLQTSQNQAYHMSPHLPQTQNTMYQSSTPNIGNYLMMPNMNAHDIYSNPGQTSNSPLVVASSGSQPANSANLTMLHSVPNGNASSTPNQNWSSGSANF</sequence>
<feature type="compositionally biased region" description="Polar residues" evidence="7">
    <location>
        <begin position="569"/>
        <end position="619"/>
    </location>
</feature>
<evidence type="ECO:0000256" key="4">
    <source>
        <dbReference type="ARBA" id="ARBA00023125"/>
    </source>
</evidence>
<dbReference type="Gene3D" id="3.30.450.20">
    <property type="entry name" value="PAS domain"/>
    <property type="match status" value="2"/>
</dbReference>
<evidence type="ECO:0000259" key="9">
    <source>
        <dbReference type="PROSITE" id="PS50888"/>
    </source>
</evidence>
<feature type="domain" description="PAS" evidence="8">
    <location>
        <begin position="133"/>
        <end position="207"/>
    </location>
</feature>
<dbReference type="InterPro" id="IPR013767">
    <property type="entry name" value="PAS_fold"/>
</dbReference>
<dbReference type="SMART" id="SM00353">
    <property type="entry name" value="HLH"/>
    <property type="match status" value="1"/>
</dbReference>
<organism evidence="10">
    <name type="scientific">Brachionus plicatilis</name>
    <name type="common">Marine rotifer</name>
    <name type="synonym">Brachionus muelleri</name>
    <dbReference type="NCBI Taxonomy" id="10195"/>
    <lineage>
        <taxon>Eukaryota</taxon>
        <taxon>Metazoa</taxon>
        <taxon>Spiralia</taxon>
        <taxon>Gnathifera</taxon>
        <taxon>Rotifera</taxon>
        <taxon>Eurotatoria</taxon>
        <taxon>Monogononta</taxon>
        <taxon>Pseudotrocha</taxon>
        <taxon>Ploima</taxon>
        <taxon>Brachionidae</taxon>
        <taxon>Brachionus</taxon>
    </lineage>
</organism>
<keyword evidence="5" id="KW-0804">Transcription</keyword>
<dbReference type="PRINTS" id="PR00785">
    <property type="entry name" value="NCTRNSLOCATR"/>
</dbReference>
<evidence type="ECO:0000256" key="2">
    <source>
        <dbReference type="ARBA" id="ARBA00022737"/>
    </source>
</evidence>
<dbReference type="InterPro" id="IPR050933">
    <property type="entry name" value="Circadian_TF"/>
</dbReference>
<dbReference type="GO" id="GO:0005737">
    <property type="term" value="C:cytoplasm"/>
    <property type="evidence" value="ECO:0007669"/>
    <property type="project" value="InterPro"/>
</dbReference>
<evidence type="ECO:0000256" key="1">
    <source>
        <dbReference type="ARBA" id="ARBA00004123"/>
    </source>
</evidence>
<reference evidence="10" key="1">
    <citation type="journal article" date="2022" name="Mar. Pollut. Bull.">
        <title>Oxidative stress-mediated synergistic deleterious effects of nano- and microplastics in the hypoxia-conditioned marine rotifer Brachionus plicatilis.</title>
        <authorList>
            <person name="Lee Y."/>
            <person name="Kim M.S."/>
            <person name="Park J.J.C."/>
            <person name="Lee Y.H."/>
            <person name="Lee J.S."/>
        </authorList>
    </citation>
    <scope>NUCLEOTIDE SEQUENCE</scope>
</reference>
<comment type="subcellular location">
    <subcellularLocation>
        <location evidence="1">Nucleus</location>
    </subcellularLocation>
</comment>
<dbReference type="InterPro" id="IPR011598">
    <property type="entry name" value="bHLH_dom"/>
</dbReference>
<dbReference type="GO" id="GO:0003700">
    <property type="term" value="F:DNA-binding transcription factor activity"/>
    <property type="evidence" value="ECO:0007669"/>
    <property type="project" value="InterPro"/>
</dbReference>
<dbReference type="GO" id="GO:0003677">
    <property type="term" value="F:DNA binding"/>
    <property type="evidence" value="ECO:0007669"/>
    <property type="project" value="UniProtKB-KW"/>
</dbReference>
<dbReference type="PROSITE" id="PS50888">
    <property type="entry name" value="BHLH"/>
    <property type="match status" value="1"/>
</dbReference>
<dbReference type="InterPro" id="IPR000014">
    <property type="entry name" value="PAS"/>
</dbReference>
<dbReference type="Pfam" id="PF00010">
    <property type="entry name" value="HLH"/>
    <property type="match status" value="1"/>
</dbReference>
<dbReference type="CDD" id="cd00130">
    <property type="entry name" value="PAS"/>
    <property type="match status" value="2"/>
</dbReference>
<dbReference type="GO" id="GO:0005634">
    <property type="term" value="C:nucleus"/>
    <property type="evidence" value="ECO:0007669"/>
    <property type="project" value="UniProtKB-SubCell"/>
</dbReference>
<dbReference type="PANTHER" id="PTHR23042">
    <property type="entry name" value="CIRCADIAN PROTEIN CLOCK/ARNT/BMAL/PAS"/>
    <property type="match status" value="1"/>
</dbReference>
<keyword evidence="6" id="KW-0539">Nucleus</keyword>
<evidence type="ECO:0000256" key="5">
    <source>
        <dbReference type="ARBA" id="ARBA00023163"/>
    </source>
</evidence>
<evidence type="ECO:0000313" key="10">
    <source>
        <dbReference type="EMBL" id="UVG61501.1"/>
    </source>
</evidence>
<evidence type="ECO:0000256" key="6">
    <source>
        <dbReference type="ARBA" id="ARBA00023242"/>
    </source>
</evidence>
<dbReference type="PROSITE" id="PS50112">
    <property type="entry name" value="PAS"/>
    <property type="match status" value="2"/>
</dbReference>
<keyword evidence="4" id="KW-0238">DNA-binding</keyword>
<dbReference type="SMART" id="SM00091">
    <property type="entry name" value="PAS"/>
    <property type="match status" value="2"/>
</dbReference>
<feature type="domain" description="BHLH" evidence="9">
    <location>
        <begin position="56"/>
        <end position="109"/>
    </location>
</feature>
<dbReference type="GO" id="GO:0046983">
    <property type="term" value="F:protein dimerization activity"/>
    <property type="evidence" value="ECO:0007669"/>
    <property type="project" value="InterPro"/>
</dbReference>
<keyword evidence="10" id="KW-0675">Receptor</keyword>
<reference evidence="10" key="2">
    <citation type="submission" date="2022-05" db="EMBL/GenBank/DDBJ databases">
        <authorList>
            <person name="Lee Y."/>
            <person name="Kim M.-S."/>
            <person name="Lee Y.H."/>
            <person name="Lee J.-S."/>
        </authorList>
    </citation>
    <scope>NUCLEOTIDE SEQUENCE</scope>
</reference>
<evidence type="ECO:0000256" key="3">
    <source>
        <dbReference type="ARBA" id="ARBA00023015"/>
    </source>
</evidence>
<dbReference type="EMBL" id="ON409465">
    <property type="protein sequence ID" value="UVG61501.1"/>
    <property type="molecule type" value="mRNA"/>
</dbReference>
<keyword evidence="3" id="KW-0805">Transcription regulation</keyword>
<dbReference type="Pfam" id="PF14598">
    <property type="entry name" value="PAS_11"/>
    <property type="match status" value="1"/>
</dbReference>
<protein>
    <submittedName>
        <fullName evidence="10">Aryl hydrocarbon receptor nuclear translocator</fullName>
    </submittedName>
</protein>
<dbReference type="Gene3D" id="4.10.280.10">
    <property type="entry name" value="Helix-loop-helix DNA-binding domain"/>
    <property type="match status" value="1"/>
</dbReference>
<name>A0A976YGV4_BRAPC</name>
<dbReference type="Pfam" id="PF00989">
    <property type="entry name" value="PAS"/>
    <property type="match status" value="1"/>
</dbReference>
<feature type="domain" description="PAS" evidence="8">
    <location>
        <begin position="369"/>
        <end position="420"/>
    </location>
</feature>
<dbReference type="SUPFAM" id="SSF47459">
    <property type="entry name" value="HLH, helix-loop-helix DNA-binding domain"/>
    <property type="match status" value="1"/>
</dbReference>
<evidence type="ECO:0000256" key="7">
    <source>
        <dbReference type="SAM" id="MobiDB-lite"/>
    </source>
</evidence>
<dbReference type="InterPro" id="IPR001067">
    <property type="entry name" value="Nuc_translocat"/>
</dbReference>